<feature type="compositionally biased region" description="Basic and acidic residues" evidence="1">
    <location>
        <begin position="16"/>
        <end position="30"/>
    </location>
</feature>
<dbReference type="AlphaFoldDB" id="A0A164QRK2"/>
<feature type="compositionally biased region" description="Pro residues" evidence="1">
    <location>
        <begin position="234"/>
        <end position="250"/>
    </location>
</feature>
<reference evidence="2 3" key="1">
    <citation type="journal article" date="2016" name="Mol. Biol. Evol.">
        <title>Comparative Genomics of Early-Diverging Mushroom-Forming Fungi Provides Insights into the Origins of Lignocellulose Decay Capabilities.</title>
        <authorList>
            <person name="Nagy L.G."/>
            <person name="Riley R."/>
            <person name="Tritt A."/>
            <person name="Adam C."/>
            <person name="Daum C."/>
            <person name="Floudas D."/>
            <person name="Sun H."/>
            <person name="Yadav J.S."/>
            <person name="Pangilinan J."/>
            <person name="Larsson K.H."/>
            <person name="Matsuura K."/>
            <person name="Barry K."/>
            <person name="Labutti K."/>
            <person name="Kuo R."/>
            <person name="Ohm R.A."/>
            <person name="Bhattacharya S.S."/>
            <person name="Shirouzu T."/>
            <person name="Yoshinaga Y."/>
            <person name="Martin F.M."/>
            <person name="Grigoriev I.V."/>
            <person name="Hibbett D.S."/>
        </authorList>
    </citation>
    <scope>NUCLEOTIDE SEQUENCE [LARGE SCALE GENOMIC DNA]</scope>
    <source>
        <strain evidence="2 3">HHB9708</strain>
    </source>
</reference>
<keyword evidence="3" id="KW-1185">Reference proteome</keyword>
<evidence type="ECO:0000256" key="1">
    <source>
        <dbReference type="SAM" id="MobiDB-lite"/>
    </source>
</evidence>
<feature type="compositionally biased region" description="Acidic residues" evidence="1">
    <location>
        <begin position="39"/>
        <end position="52"/>
    </location>
</feature>
<evidence type="ECO:0000313" key="3">
    <source>
        <dbReference type="Proteomes" id="UP000076722"/>
    </source>
</evidence>
<feature type="compositionally biased region" description="Polar residues" evidence="1">
    <location>
        <begin position="68"/>
        <end position="83"/>
    </location>
</feature>
<protein>
    <submittedName>
        <fullName evidence="2">Uncharacterized protein</fullName>
    </submittedName>
</protein>
<dbReference type="OrthoDB" id="3362703at2759"/>
<feature type="compositionally biased region" description="Acidic residues" evidence="1">
    <location>
        <begin position="151"/>
        <end position="161"/>
    </location>
</feature>
<dbReference type="EMBL" id="KV419424">
    <property type="protein sequence ID" value="KZS89901.1"/>
    <property type="molecule type" value="Genomic_DNA"/>
</dbReference>
<feature type="compositionally biased region" description="Basic and acidic residues" evidence="1">
    <location>
        <begin position="295"/>
        <end position="312"/>
    </location>
</feature>
<dbReference type="Proteomes" id="UP000076722">
    <property type="component" value="Unassembled WGS sequence"/>
</dbReference>
<proteinExistence type="predicted"/>
<gene>
    <name evidence="2" type="ORF">SISNIDRAFT_458218</name>
</gene>
<feature type="compositionally biased region" description="Low complexity" evidence="1">
    <location>
        <begin position="164"/>
        <end position="182"/>
    </location>
</feature>
<feature type="region of interest" description="Disordered" evidence="1">
    <location>
        <begin position="1"/>
        <end position="260"/>
    </location>
</feature>
<feature type="region of interest" description="Disordered" evidence="1">
    <location>
        <begin position="277"/>
        <end position="312"/>
    </location>
</feature>
<accession>A0A164QRK2</accession>
<evidence type="ECO:0000313" key="2">
    <source>
        <dbReference type="EMBL" id="KZS89901.1"/>
    </source>
</evidence>
<sequence>MDSDDDLSPPPSSSPHEPRNPISKSEHESTKIINSSPLSEEDYNEPDATDSETEGRGRRDMDDDYTEPVSTSHKANTQDSGSAIPSKRKRGHVVMSDEDDEEHDNYRPPPPKKAKARKEIQKPRKTASNGRSTSPKKTLSNQNSQPSRTDDDQEPFIDVEGTEASPKPGPSASPRASSPPASQVDRSPERKASTTPAPDPPPRPKRNKLPAIPKKLKSSLSGPNGSPHPSFNAPTPPPSAPPVVIKPPSAPQRAKASTDFDLRDASVYQSLFGAGKSASAAKSTAPARPNVAVSVHKEREAQRRAELDKMRDEERVRRLKTPIIAADLHDQHYRISRFEDRLKGRKTAMSGPNLLAGAFRHRRKN</sequence>
<feature type="compositionally biased region" description="Low complexity" evidence="1">
    <location>
        <begin position="277"/>
        <end position="287"/>
    </location>
</feature>
<organism evidence="2 3">
    <name type="scientific">Sistotremastrum niveocremeum HHB9708</name>
    <dbReference type="NCBI Taxonomy" id="1314777"/>
    <lineage>
        <taxon>Eukaryota</taxon>
        <taxon>Fungi</taxon>
        <taxon>Dikarya</taxon>
        <taxon>Basidiomycota</taxon>
        <taxon>Agaricomycotina</taxon>
        <taxon>Agaricomycetes</taxon>
        <taxon>Sistotremastrales</taxon>
        <taxon>Sistotremastraceae</taxon>
        <taxon>Sertulicium</taxon>
        <taxon>Sertulicium niveocremeum</taxon>
    </lineage>
</organism>
<feature type="compositionally biased region" description="Polar residues" evidence="1">
    <location>
        <begin position="126"/>
        <end position="147"/>
    </location>
</feature>
<name>A0A164QRK2_9AGAM</name>